<evidence type="ECO:0000256" key="2">
    <source>
        <dbReference type="ARBA" id="ARBA00022448"/>
    </source>
</evidence>
<evidence type="ECO:0000256" key="5">
    <source>
        <dbReference type="ARBA" id="ARBA00022679"/>
    </source>
</evidence>
<sequence length="458" mass="48695">MSKKKYNELSSKVVDLVGSKANVISFQHCMTRLRFNVKDKGLVKKEEIDKIEGVVGTQWSNNQLQIIIGQSVGDAYNQICEENGFQKAASIDEKVDDDKKKFSVAAVFDGITGCIIPLIPLFMASGLLKVIIVLGGLVGLLPDSSSTTQVLTMASDAALYFMPILVGFTAAKKFGADPSLAMGLCGLLVYPQFVALIGGEAGATIFKLPIYNATYSNMIFPSILVVFVLSRVEKFFRKYVPEILKVMLVPLLTVIVMLPLALCVLAPLGAVIGSGITVAIEFIYGKVGFLGVGVLAALYPLLIITGMHSTLAPVCISYFTKLQYDPLIIPACYIANFNQAAASFAVAVKSKNKAVKGIASSSSLTAFLAGVTEPALFGVSLRYKTPLIASVIGGLVAGCYAGLMGTKVVAMSGLGVFALAGFLSDNVMNLVNYLIAIALGMLVTFVITLITFKEKKEA</sequence>
<feature type="transmembrane region" description="Helical" evidence="12">
    <location>
        <begin position="358"/>
        <end position="377"/>
    </location>
</feature>
<feature type="transmembrane region" description="Helical" evidence="12">
    <location>
        <begin position="251"/>
        <end position="276"/>
    </location>
</feature>
<dbReference type="PROSITE" id="PS01035">
    <property type="entry name" value="PTS_EIIB_TYPE_1_CYS"/>
    <property type="match status" value="1"/>
</dbReference>
<protein>
    <submittedName>
        <fullName evidence="15">Glucose/maltose/N-acetylglucosamine-specific phosphotransferase system IIC component</fullName>
    </submittedName>
</protein>
<feature type="domain" description="PTS EIIB type-1" evidence="13">
    <location>
        <begin position="7"/>
        <end position="89"/>
    </location>
</feature>
<comment type="subcellular location">
    <subcellularLocation>
        <location evidence="1">Cell membrane</location>
        <topology evidence="1">Multi-pass membrane protein</topology>
    </subcellularLocation>
</comment>
<dbReference type="EMBL" id="CM001487">
    <property type="protein sequence ID" value="EIM58425.1"/>
    <property type="molecule type" value="Genomic_DNA"/>
</dbReference>
<dbReference type="eggNOG" id="COG1263">
    <property type="taxonomic scope" value="Bacteria"/>
</dbReference>
<feature type="transmembrane region" description="Helical" evidence="12">
    <location>
        <begin position="282"/>
        <end position="302"/>
    </location>
</feature>
<dbReference type="GO" id="GO:0005886">
    <property type="term" value="C:plasma membrane"/>
    <property type="evidence" value="ECO:0007669"/>
    <property type="project" value="UniProtKB-SubCell"/>
</dbReference>
<evidence type="ECO:0000256" key="11">
    <source>
        <dbReference type="PROSITE-ProRule" id="PRU00421"/>
    </source>
</evidence>
<dbReference type="OrthoDB" id="92465at2"/>
<keyword evidence="8" id="KW-0418">Kinase</keyword>
<reference evidence="15 16" key="2">
    <citation type="submission" date="2012-02" db="EMBL/GenBank/DDBJ databases">
        <title>Improved High-Quality Draft sequence of Eubacterium cellulosolvens 6.</title>
        <authorList>
            <consortium name="US DOE Joint Genome Institute"/>
            <person name="Lucas S."/>
            <person name="Han J."/>
            <person name="Lapidus A."/>
            <person name="Cheng J.-F."/>
            <person name="Goodwin L."/>
            <person name="Pitluck S."/>
            <person name="Peters L."/>
            <person name="Mikhailova N."/>
            <person name="Gu W."/>
            <person name="Detter J.C."/>
            <person name="Han C."/>
            <person name="Tapia R."/>
            <person name="Land M."/>
            <person name="Hauser L."/>
            <person name="Kyrpides N."/>
            <person name="Ivanova N."/>
            <person name="Pagani I."/>
            <person name="Johnson E."/>
            <person name="Mukhopadhyay B."/>
            <person name="Anderson I."/>
            <person name="Woyke T."/>
        </authorList>
    </citation>
    <scope>NUCLEOTIDE SEQUENCE [LARGE SCALE GENOMIC DNA]</scope>
    <source>
        <strain evidence="15 16">6</strain>
    </source>
</reference>
<dbReference type="GO" id="GO:0016301">
    <property type="term" value="F:kinase activity"/>
    <property type="evidence" value="ECO:0007669"/>
    <property type="project" value="UniProtKB-KW"/>
</dbReference>
<dbReference type="PROSITE" id="PS51103">
    <property type="entry name" value="PTS_EIIC_TYPE_1"/>
    <property type="match status" value="1"/>
</dbReference>
<evidence type="ECO:0000259" key="14">
    <source>
        <dbReference type="PROSITE" id="PS51103"/>
    </source>
</evidence>
<evidence type="ECO:0000313" key="16">
    <source>
        <dbReference type="Proteomes" id="UP000005753"/>
    </source>
</evidence>
<feature type="domain" description="PTS EIIC type-1" evidence="14">
    <location>
        <begin position="109"/>
        <end position="458"/>
    </location>
</feature>
<dbReference type="Pfam" id="PF02378">
    <property type="entry name" value="PTS_EIIC"/>
    <property type="match status" value="1"/>
</dbReference>
<dbReference type="PROSITE" id="PS51098">
    <property type="entry name" value="PTS_EIIB_TYPE_1"/>
    <property type="match status" value="1"/>
</dbReference>
<feature type="transmembrane region" description="Helical" evidence="12">
    <location>
        <begin position="150"/>
        <end position="168"/>
    </location>
</feature>
<feature type="transmembrane region" description="Helical" evidence="12">
    <location>
        <begin position="210"/>
        <end position="230"/>
    </location>
</feature>
<gene>
    <name evidence="15" type="ORF">EubceDRAFT1_2723</name>
</gene>
<dbReference type="Proteomes" id="UP000005753">
    <property type="component" value="Chromosome"/>
</dbReference>
<feature type="transmembrane region" description="Helical" evidence="12">
    <location>
        <begin position="180"/>
        <end position="198"/>
    </location>
</feature>
<dbReference type="InterPro" id="IPR050558">
    <property type="entry name" value="PTS_Sugar-Specific_Components"/>
</dbReference>
<dbReference type="GO" id="GO:0090589">
    <property type="term" value="F:protein-phosphocysteine-trehalose phosphotransferase system transporter activity"/>
    <property type="evidence" value="ECO:0007669"/>
    <property type="project" value="TreeGrafter"/>
</dbReference>
<dbReference type="AlphaFoldDB" id="I5AXA2"/>
<dbReference type="CDD" id="cd00212">
    <property type="entry name" value="PTS_IIB_glc"/>
    <property type="match status" value="1"/>
</dbReference>
<dbReference type="Gene3D" id="3.30.1360.60">
    <property type="entry name" value="Glucose permease domain IIB"/>
    <property type="match status" value="1"/>
</dbReference>
<name>I5AXA2_EUBC6</name>
<keyword evidence="2" id="KW-0813">Transport</keyword>
<keyword evidence="5 15" id="KW-0808">Transferase</keyword>
<evidence type="ECO:0000256" key="3">
    <source>
        <dbReference type="ARBA" id="ARBA00022475"/>
    </source>
</evidence>
<keyword evidence="9 12" id="KW-1133">Transmembrane helix</keyword>
<keyword evidence="16" id="KW-1185">Reference proteome</keyword>
<dbReference type="Pfam" id="PF00367">
    <property type="entry name" value="PTS_EIIB"/>
    <property type="match status" value="1"/>
</dbReference>
<evidence type="ECO:0000313" key="15">
    <source>
        <dbReference type="EMBL" id="EIM58425.1"/>
    </source>
</evidence>
<dbReference type="InterPro" id="IPR001996">
    <property type="entry name" value="PTS_IIB_1"/>
</dbReference>
<dbReference type="PANTHER" id="PTHR30175:SF1">
    <property type="entry name" value="PTS SYSTEM ARBUTIN-, CELLOBIOSE-, AND SALICIN-SPECIFIC EIIBC COMPONENT-RELATED"/>
    <property type="match status" value="1"/>
</dbReference>
<evidence type="ECO:0000256" key="6">
    <source>
        <dbReference type="ARBA" id="ARBA00022683"/>
    </source>
</evidence>
<evidence type="ECO:0000256" key="7">
    <source>
        <dbReference type="ARBA" id="ARBA00022692"/>
    </source>
</evidence>
<keyword evidence="3" id="KW-1003">Cell membrane</keyword>
<dbReference type="STRING" id="633697.EubceDRAFT1_2723"/>
<feature type="transmembrane region" description="Helical" evidence="12">
    <location>
        <begin position="408"/>
        <end position="424"/>
    </location>
</feature>
<keyword evidence="6" id="KW-0598">Phosphotransferase system</keyword>
<evidence type="ECO:0000256" key="12">
    <source>
        <dbReference type="SAM" id="Phobius"/>
    </source>
</evidence>
<feature type="active site" description="Phosphocysteine intermediate; for EIIB activity" evidence="11">
    <location>
        <position position="29"/>
    </location>
</feature>
<organism evidence="15 16">
    <name type="scientific">Eubacterium cellulosolvens (strain ATCC 43171 / JCM 9499 / 6)</name>
    <name type="common">Cillobacterium cellulosolvens</name>
    <dbReference type="NCBI Taxonomy" id="633697"/>
    <lineage>
        <taxon>Bacteria</taxon>
        <taxon>Bacillati</taxon>
        <taxon>Bacillota</taxon>
        <taxon>Clostridia</taxon>
        <taxon>Eubacteriales</taxon>
        <taxon>Eubacteriaceae</taxon>
        <taxon>Eubacterium</taxon>
    </lineage>
</organism>
<keyword evidence="4" id="KW-0762">Sugar transport</keyword>
<feature type="transmembrane region" description="Helical" evidence="12">
    <location>
        <begin position="118"/>
        <end position="138"/>
    </location>
</feature>
<dbReference type="GO" id="GO:0009401">
    <property type="term" value="P:phosphoenolpyruvate-dependent sugar phosphotransferase system"/>
    <property type="evidence" value="ECO:0007669"/>
    <property type="project" value="UniProtKB-KW"/>
</dbReference>
<keyword evidence="7 12" id="KW-0812">Transmembrane</keyword>
<evidence type="ECO:0000259" key="13">
    <source>
        <dbReference type="PROSITE" id="PS51098"/>
    </source>
</evidence>
<dbReference type="GO" id="GO:0015771">
    <property type="term" value="P:trehalose transport"/>
    <property type="evidence" value="ECO:0007669"/>
    <property type="project" value="TreeGrafter"/>
</dbReference>
<dbReference type="InterPro" id="IPR013013">
    <property type="entry name" value="PTS_EIIC_1"/>
</dbReference>
<dbReference type="GO" id="GO:0008982">
    <property type="term" value="F:protein-N(PI)-phosphohistidine-sugar phosphotransferase activity"/>
    <property type="evidence" value="ECO:0007669"/>
    <property type="project" value="InterPro"/>
</dbReference>
<dbReference type="SUPFAM" id="SSF55604">
    <property type="entry name" value="Glucose permease domain IIB"/>
    <property type="match status" value="1"/>
</dbReference>
<dbReference type="eggNOG" id="COG1264">
    <property type="taxonomic scope" value="Bacteria"/>
</dbReference>
<evidence type="ECO:0000256" key="10">
    <source>
        <dbReference type="ARBA" id="ARBA00023136"/>
    </source>
</evidence>
<evidence type="ECO:0000256" key="1">
    <source>
        <dbReference type="ARBA" id="ARBA00004651"/>
    </source>
</evidence>
<dbReference type="HOGENOM" id="CLU_012312_2_0_9"/>
<dbReference type="InterPro" id="IPR036878">
    <property type="entry name" value="Glu_permease_IIB"/>
</dbReference>
<dbReference type="PANTHER" id="PTHR30175">
    <property type="entry name" value="PHOSPHOTRANSFERASE SYSTEM TRANSPORT PROTEIN"/>
    <property type="match status" value="1"/>
</dbReference>
<dbReference type="InterPro" id="IPR018113">
    <property type="entry name" value="PTrfase_EIIB_Cys"/>
</dbReference>
<dbReference type="InterPro" id="IPR003352">
    <property type="entry name" value="PTS_EIIC"/>
</dbReference>
<feature type="transmembrane region" description="Helical" evidence="12">
    <location>
        <begin position="430"/>
        <end position="452"/>
    </location>
</feature>
<keyword evidence="10 12" id="KW-0472">Membrane</keyword>
<accession>I5AXA2</accession>
<evidence type="ECO:0000256" key="4">
    <source>
        <dbReference type="ARBA" id="ARBA00022597"/>
    </source>
</evidence>
<evidence type="ECO:0000256" key="9">
    <source>
        <dbReference type="ARBA" id="ARBA00022989"/>
    </source>
</evidence>
<evidence type="ECO:0000256" key="8">
    <source>
        <dbReference type="ARBA" id="ARBA00022777"/>
    </source>
</evidence>
<reference evidence="15 16" key="1">
    <citation type="submission" date="2010-08" db="EMBL/GenBank/DDBJ databases">
        <authorList>
            <consortium name="US DOE Joint Genome Institute (JGI-PGF)"/>
            <person name="Lucas S."/>
            <person name="Copeland A."/>
            <person name="Lapidus A."/>
            <person name="Cheng J.-F."/>
            <person name="Bruce D."/>
            <person name="Goodwin L."/>
            <person name="Pitluck S."/>
            <person name="Land M.L."/>
            <person name="Hauser L."/>
            <person name="Chang Y.-J."/>
            <person name="Anderson I.J."/>
            <person name="Johnson E."/>
            <person name="Mulhopadhyay B."/>
            <person name="Kyrpides N."/>
            <person name="Woyke T.J."/>
        </authorList>
    </citation>
    <scope>NUCLEOTIDE SEQUENCE [LARGE SCALE GENOMIC DNA]</scope>
    <source>
        <strain evidence="15 16">6</strain>
    </source>
</reference>
<proteinExistence type="predicted"/>